<proteinExistence type="inferred from homology"/>
<dbReference type="Pfam" id="PF02171">
    <property type="entry name" value="Piwi"/>
    <property type="match status" value="1"/>
</dbReference>
<feature type="domain" description="Piwi" evidence="3">
    <location>
        <begin position="59"/>
        <end position="252"/>
    </location>
</feature>
<dbReference type="SUPFAM" id="SSF53098">
    <property type="entry name" value="Ribonuclease H-like"/>
    <property type="match status" value="1"/>
</dbReference>
<dbReference type="AlphaFoldDB" id="A0A2T4DRZ8"/>
<accession>A0A2T4DRZ8</accession>
<dbReference type="InterPro" id="IPR012337">
    <property type="entry name" value="RNaseH-like_sf"/>
</dbReference>
<evidence type="ECO:0000313" key="5">
    <source>
        <dbReference type="Proteomes" id="UP000240608"/>
    </source>
</evidence>
<gene>
    <name evidence="4" type="ORF">C9994_06850</name>
</gene>
<dbReference type="InterPro" id="IPR003165">
    <property type="entry name" value="Piwi"/>
</dbReference>
<dbReference type="GO" id="GO:0003676">
    <property type="term" value="F:nucleic acid binding"/>
    <property type="evidence" value="ECO:0007669"/>
    <property type="project" value="InterPro"/>
</dbReference>
<evidence type="ECO:0000256" key="1">
    <source>
        <dbReference type="ARBA" id="ARBA00035012"/>
    </source>
</evidence>
<comment type="caution">
    <text evidence="4">The sequence shown here is derived from an EMBL/GenBank/DDBJ whole genome shotgun (WGS) entry which is preliminary data.</text>
</comment>
<comment type="similarity">
    <text evidence="1">Belongs to the argonaute family. Long pAgo subfamily.</text>
</comment>
<dbReference type="EMBL" id="PYVU01000045">
    <property type="protein sequence ID" value="PTB96572.1"/>
    <property type="molecule type" value="Genomic_DNA"/>
</dbReference>
<evidence type="ECO:0000256" key="2">
    <source>
        <dbReference type="ARBA" id="ARBA00035032"/>
    </source>
</evidence>
<dbReference type="InterPro" id="IPR036397">
    <property type="entry name" value="RNaseH_sf"/>
</dbReference>
<sequence length="280" mass="31934">MQSYVGLYFHTAEGFSVVFKDKEDPISEIEKALNTRNFDPEIKYIAIYVTPYGKFEKEKPKREIYYQLKEVLLKRRITSQAIDPQKMVEQGINWRYSLPNIAVAMLAKLDGIPWRLNTPVKNELVVGVGAFKQVDIGVQYIGSAFSFTNNGRFNRFEYFLKDEIDILAGSIGAAVKQYATVNAAPDKLVIHFYKTMNEDEMQPILQQLEDLGLSIPVFIITINKTESEDIVAFDRKWKGLMPNSGTFIGIGKDRYLLFNNTRYNGSPVGKSDGFPFPIKL</sequence>
<dbReference type="Gene3D" id="3.30.420.10">
    <property type="entry name" value="Ribonuclease H-like superfamily/Ribonuclease H"/>
    <property type="match status" value="1"/>
</dbReference>
<reference evidence="4 5" key="1">
    <citation type="submission" date="2018-03" db="EMBL/GenBank/DDBJ databases">
        <title>Cross-interface Injection: A General Nanoliter Liquid Handling Method Applied to Single Cells Genome Amplification Automated Nanoliter Liquid Handling Applied to Single Cell Multiple Displacement Amplification.</title>
        <authorList>
            <person name="Yun J."/>
            <person name="Xu P."/>
            <person name="Xu J."/>
            <person name="Dai X."/>
            <person name="Wang Y."/>
            <person name="Zheng X."/>
            <person name="Cao C."/>
            <person name="Yi Q."/>
            <person name="Zhu Y."/>
            <person name="Wang L."/>
            <person name="Dong Z."/>
            <person name="Huang Y."/>
            <person name="Huang L."/>
            <person name="Du W."/>
        </authorList>
    </citation>
    <scope>NUCLEOTIDE SEQUENCE [LARGE SCALE GENOMIC DNA]</scope>
    <source>
        <strain evidence="4 5">Z-D1-2</strain>
    </source>
</reference>
<organism evidence="4 5">
    <name type="scientific">Marivirga lumbricoides</name>
    <dbReference type="NCBI Taxonomy" id="1046115"/>
    <lineage>
        <taxon>Bacteria</taxon>
        <taxon>Pseudomonadati</taxon>
        <taxon>Bacteroidota</taxon>
        <taxon>Cytophagia</taxon>
        <taxon>Cytophagales</taxon>
        <taxon>Marivirgaceae</taxon>
        <taxon>Marivirga</taxon>
    </lineage>
</organism>
<dbReference type="Gene3D" id="3.40.50.2300">
    <property type="match status" value="1"/>
</dbReference>
<name>A0A2T4DRZ8_9BACT</name>
<protein>
    <recommendedName>
        <fullName evidence="2">Protein argonaute</fullName>
    </recommendedName>
</protein>
<dbReference type="Proteomes" id="UP000240608">
    <property type="component" value="Unassembled WGS sequence"/>
</dbReference>
<evidence type="ECO:0000313" key="4">
    <source>
        <dbReference type="EMBL" id="PTB96572.1"/>
    </source>
</evidence>
<feature type="non-terminal residue" evidence="4">
    <location>
        <position position="280"/>
    </location>
</feature>
<evidence type="ECO:0000259" key="3">
    <source>
        <dbReference type="Pfam" id="PF02171"/>
    </source>
</evidence>